<dbReference type="CDD" id="cd00143">
    <property type="entry name" value="PP2Cc"/>
    <property type="match status" value="1"/>
</dbReference>
<dbReference type="AlphaFoldDB" id="A0A8J8CJK9"/>
<feature type="region of interest" description="Disordered" evidence="1">
    <location>
        <begin position="290"/>
        <end position="330"/>
    </location>
</feature>
<dbReference type="Proteomes" id="UP000646053">
    <property type="component" value="Unassembled WGS sequence"/>
</dbReference>
<reference evidence="3" key="1">
    <citation type="submission" date="2019-12" db="EMBL/GenBank/DDBJ databases">
        <title>High-Quality draft genome sequences of three cyanobacteria isolated from the limestone walls of the Old Cathedral of Coimbra.</title>
        <authorList>
            <person name="Tiago I."/>
            <person name="Soares F."/>
            <person name="Portugal A."/>
        </authorList>
    </citation>
    <scope>NUCLEOTIDE SEQUENCE</scope>
    <source>
        <strain evidence="3">A</strain>
    </source>
</reference>
<dbReference type="Gene3D" id="3.60.40.10">
    <property type="entry name" value="PPM-type phosphatase domain"/>
    <property type="match status" value="1"/>
</dbReference>
<dbReference type="InterPro" id="IPR036457">
    <property type="entry name" value="PPM-type-like_dom_sf"/>
</dbReference>
<protein>
    <submittedName>
        <fullName evidence="3">Serine/threonine phosphatase</fullName>
    </submittedName>
</protein>
<dbReference type="EMBL" id="WVIE01000024">
    <property type="protein sequence ID" value="NDJ19098.1"/>
    <property type="molecule type" value="Genomic_DNA"/>
</dbReference>
<evidence type="ECO:0000256" key="1">
    <source>
        <dbReference type="SAM" id="MobiDB-lite"/>
    </source>
</evidence>
<sequence length="621" mass="69648">MLVCSQCQSENSDTHKFCQVCGTSLTEKSCPNCGASVLLSEEKCSQCGTVTGTILRAIIALHGFEDRLAQKGIPVLQHLDPACRYRVVSGFQTADAGIEGLVLDTRPLQPPLFDEFKPLSQLANPYLHLPELHQILPGVYDTWQQGDQDILLLEERSHLLQLTEFMVQTNDTIPMLQILHWFYEMVDLWELLDPWRMRQSLLTLPNLRLDEDQVLCLQRLYRDPPTELTLKNLGTIWQSLLSHLSQTQSADLHLLLADVLAEAVVTVEDLRSRLKLLAQELQDTPLPAMIMSESSSNSPSESMSELPLPHSDAERQETTTTPLEAEDELDDLPTVVLPMQLFSLDDAGRTDIGRQRNHNEDCFSIDTQVTKTHLPSGKVVQARGLYVLCDGMGGHSSGEVASQLAADTLRTYFQQHWQKATETRSAAKLPPVEVIREAIWLANKAIYDVNQTNARSGSGRMGTTMVMVLLQDTEMAIAHVGDSRLYRYTRKRGLEQLTLDHEVGQREILRGVEPEIAYGRPDAYQLTQALGPRDEHFVQPDVQYFEINEDAVIILASDGLTDNNLLEKHWQTHVDPLVSSHANLDQGVGKLIDLANQHNGHDNITAIAIRAKVRPNLEHLR</sequence>
<dbReference type="RefSeq" id="WP_162424623.1">
    <property type="nucleotide sequence ID" value="NZ_WVIE01000024.1"/>
</dbReference>
<dbReference type="Pfam" id="PF13672">
    <property type="entry name" value="PP2C_2"/>
    <property type="match status" value="1"/>
</dbReference>
<evidence type="ECO:0000259" key="2">
    <source>
        <dbReference type="PROSITE" id="PS51746"/>
    </source>
</evidence>
<dbReference type="SMART" id="SM00332">
    <property type="entry name" value="PP2Cc"/>
    <property type="match status" value="1"/>
</dbReference>
<dbReference type="NCBIfam" id="NF011149">
    <property type="entry name" value="PRK14559.1"/>
    <property type="match status" value="1"/>
</dbReference>
<feature type="compositionally biased region" description="Low complexity" evidence="1">
    <location>
        <begin position="291"/>
        <end position="310"/>
    </location>
</feature>
<gene>
    <name evidence="3" type="ORF">GS601_17695</name>
</gene>
<dbReference type="InterPro" id="IPR015655">
    <property type="entry name" value="PP2C"/>
</dbReference>
<comment type="caution">
    <text evidence="3">The sequence shown here is derived from an EMBL/GenBank/DDBJ whole genome shotgun (WGS) entry which is preliminary data.</text>
</comment>
<dbReference type="Pfam" id="PF12773">
    <property type="entry name" value="DZR"/>
    <property type="match status" value="1"/>
</dbReference>
<dbReference type="SMART" id="SM00331">
    <property type="entry name" value="PP2C_SIG"/>
    <property type="match status" value="1"/>
</dbReference>
<dbReference type="GO" id="GO:0004722">
    <property type="term" value="F:protein serine/threonine phosphatase activity"/>
    <property type="evidence" value="ECO:0007669"/>
    <property type="project" value="InterPro"/>
</dbReference>
<dbReference type="PROSITE" id="PS51746">
    <property type="entry name" value="PPM_2"/>
    <property type="match status" value="1"/>
</dbReference>
<organism evidence="3 4">
    <name type="scientific">Myxacorys almedinensis A</name>
    <dbReference type="NCBI Taxonomy" id="2690445"/>
    <lineage>
        <taxon>Bacteria</taxon>
        <taxon>Bacillati</taxon>
        <taxon>Cyanobacteriota</taxon>
        <taxon>Cyanophyceae</taxon>
        <taxon>Leptolyngbyales</taxon>
        <taxon>Leptolyngbyaceae</taxon>
        <taxon>Myxacorys</taxon>
        <taxon>Myxacorys almedinensis</taxon>
    </lineage>
</organism>
<accession>A0A8J8CJK9</accession>
<dbReference type="InterPro" id="IPR025874">
    <property type="entry name" value="DZR"/>
</dbReference>
<feature type="domain" description="PPM-type phosphatase" evidence="2">
    <location>
        <begin position="341"/>
        <end position="611"/>
    </location>
</feature>
<dbReference type="InterPro" id="IPR001932">
    <property type="entry name" value="PPM-type_phosphatase-like_dom"/>
</dbReference>
<proteinExistence type="predicted"/>
<name>A0A8J8CJK9_9CYAN</name>
<dbReference type="PANTHER" id="PTHR47992">
    <property type="entry name" value="PROTEIN PHOSPHATASE"/>
    <property type="match status" value="1"/>
</dbReference>
<evidence type="ECO:0000313" key="3">
    <source>
        <dbReference type="EMBL" id="NDJ19098.1"/>
    </source>
</evidence>
<keyword evidence="4" id="KW-1185">Reference proteome</keyword>
<evidence type="ECO:0000313" key="4">
    <source>
        <dbReference type="Proteomes" id="UP000646053"/>
    </source>
</evidence>
<dbReference type="SUPFAM" id="SSF81606">
    <property type="entry name" value="PP2C-like"/>
    <property type="match status" value="1"/>
</dbReference>